<dbReference type="EMBL" id="JAGIZQ010000001">
    <property type="protein sequence ID" value="KAH6649896.1"/>
    <property type="molecule type" value="Genomic_DNA"/>
</dbReference>
<evidence type="ECO:0000313" key="1">
    <source>
        <dbReference type="EMBL" id="KAH6649896.1"/>
    </source>
</evidence>
<reference evidence="1 2" key="1">
    <citation type="journal article" date="2021" name="Nat. Commun.">
        <title>Genetic determinants of endophytism in the Arabidopsis root mycobiome.</title>
        <authorList>
            <person name="Mesny F."/>
            <person name="Miyauchi S."/>
            <person name="Thiergart T."/>
            <person name="Pickel B."/>
            <person name="Atanasova L."/>
            <person name="Karlsson M."/>
            <person name="Huettel B."/>
            <person name="Barry K.W."/>
            <person name="Haridas S."/>
            <person name="Chen C."/>
            <person name="Bauer D."/>
            <person name="Andreopoulos W."/>
            <person name="Pangilinan J."/>
            <person name="LaButti K."/>
            <person name="Riley R."/>
            <person name="Lipzen A."/>
            <person name="Clum A."/>
            <person name="Drula E."/>
            <person name="Henrissat B."/>
            <person name="Kohler A."/>
            <person name="Grigoriev I.V."/>
            <person name="Martin F.M."/>
            <person name="Hacquard S."/>
        </authorList>
    </citation>
    <scope>NUCLEOTIDE SEQUENCE [LARGE SCALE GENOMIC DNA]</scope>
    <source>
        <strain evidence="1 2">MPI-SDFR-AT-0079</strain>
    </source>
</reference>
<name>A0ACB7PLE9_9PEZI</name>
<accession>A0ACB7PLE9</accession>
<gene>
    <name evidence="1" type="ORF">F5144DRAFT_554532</name>
</gene>
<comment type="caution">
    <text evidence="1">The sequence shown here is derived from an EMBL/GenBank/DDBJ whole genome shotgun (WGS) entry which is preliminary data.</text>
</comment>
<evidence type="ECO:0000313" key="2">
    <source>
        <dbReference type="Proteomes" id="UP000724584"/>
    </source>
</evidence>
<dbReference type="Proteomes" id="UP000724584">
    <property type="component" value="Unassembled WGS sequence"/>
</dbReference>
<proteinExistence type="predicted"/>
<keyword evidence="2" id="KW-1185">Reference proteome</keyword>
<protein>
    <submittedName>
        <fullName evidence="1">Uncharacterized protein</fullName>
    </submittedName>
</protein>
<organism evidence="1 2">
    <name type="scientific">Chaetomium tenue</name>
    <dbReference type="NCBI Taxonomy" id="1854479"/>
    <lineage>
        <taxon>Eukaryota</taxon>
        <taxon>Fungi</taxon>
        <taxon>Dikarya</taxon>
        <taxon>Ascomycota</taxon>
        <taxon>Pezizomycotina</taxon>
        <taxon>Sordariomycetes</taxon>
        <taxon>Sordariomycetidae</taxon>
        <taxon>Sordariales</taxon>
        <taxon>Chaetomiaceae</taxon>
        <taxon>Chaetomium</taxon>
    </lineage>
</organism>
<sequence length="235" mass="25842">MLCVRMGFRVSTSHVPAFRSQDMGCVAPRPSSVPPLARARVFIRWSQLCHNRSGPRSKLQSTRGNGGMYMGSRWDGAVSVSHKFPPWNRGKSQEILLSRVWRASILTGAHNGERDRLPKPCVPDRVFLASAVRGSGVRGVVGCVARVEQCGSGHRSSHLRNDDGPKISLADKRVSQFGGHLARESPWPLHPDRVFGLRSRVLLGVVFVFPCGSKLFCGFSPGLEATAKRQTPMME</sequence>